<evidence type="ECO:0000256" key="1">
    <source>
        <dbReference type="ARBA" id="ARBA00022574"/>
    </source>
</evidence>
<dbReference type="AlphaFoldDB" id="A0A8H7I7F5"/>
<evidence type="ECO:0000313" key="5">
    <source>
        <dbReference type="Proteomes" id="UP000614334"/>
    </source>
</evidence>
<name>A0A8H7I7F5_9AGAM</name>
<dbReference type="SUPFAM" id="SSF50960">
    <property type="entry name" value="TolB, C-terminal domain"/>
    <property type="match status" value="1"/>
</dbReference>
<reference evidence="4" key="1">
    <citation type="submission" date="2020-09" db="EMBL/GenBank/DDBJ databases">
        <title>Comparative genome analyses of four rice-infecting Rhizoctonia solani isolates reveal extensive enrichment of homogalacturonan modification genes.</title>
        <authorList>
            <person name="Lee D.-Y."/>
            <person name="Jeon J."/>
            <person name="Kim K.-T."/>
            <person name="Cheong K."/>
            <person name="Song H."/>
            <person name="Choi G."/>
            <person name="Ko J."/>
            <person name="Opiyo S.O."/>
            <person name="Zuo S."/>
            <person name="Madhav S."/>
            <person name="Lee Y.-H."/>
            <person name="Wang G.-L."/>
        </authorList>
    </citation>
    <scope>NUCLEOTIDE SEQUENCE</scope>
    <source>
        <strain evidence="4">AG1-IA B2</strain>
    </source>
</reference>
<feature type="repeat" description="WD" evidence="3">
    <location>
        <begin position="520"/>
        <end position="561"/>
    </location>
</feature>
<dbReference type="EMBL" id="JACYCF010000017">
    <property type="protein sequence ID" value="KAF8751866.1"/>
    <property type="molecule type" value="Genomic_DNA"/>
</dbReference>
<dbReference type="InterPro" id="IPR036322">
    <property type="entry name" value="WD40_repeat_dom_sf"/>
</dbReference>
<dbReference type="SMART" id="SM00320">
    <property type="entry name" value="WD40"/>
    <property type="match status" value="10"/>
</dbReference>
<dbReference type="PANTHER" id="PTHR44129">
    <property type="entry name" value="WD REPEAT-CONTAINING PROTEIN POP1"/>
    <property type="match status" value="1"/>
</dbReference>
<dbReference type="CDD" id="cd00200">
    <property type="entry name" value="WD40"/>
    <property type="match status" value="2"/>
</dbReference>
<dbReference type="Pfam" id="PF00400">
    <property type="entry name" value="WD40"/>
    <property type="match status" value="10"/>
</dbReference>
<feature type="repeat" description="WD" evidence="3">
    <location>
        <begin position="564"/>
        <end position="605"/>
    </location>
</feature>
<dbReference type="InterPro" id="IPR050349">
    <property type="entry name" value="WD_LIS1/nudF_dynein_reg"/>
</dbReference>
<organism evidence="4 5">
    <name type="scientific">Rhizoctonia solani</name>
    <dbReference type="NCBI Taxonomy" id="456999"/>
    <lineage>
        <taxon>Eukaryota</taxon>
        <taxon>Fungi</taxon>
        <taxon>Dikarya</taxon>
        <taxon>Basidiomycota</taxon>
        <taxon>Agaricomycotina</taxon>
        <taxon>Agaricomycetes</taxon>
        <taxon>Cantharellales</taxon>
        <taxon>Ceratobasidiaceae</taxon>
        <taxon>Rhizoctonia</taxon>
    </lineage>
</organism>
<dbReference type="Gene3D" id="2.130.10.10">
    <property type="entry name" value="YVTN repeat-like/Quinoprotein amine dehydrogenase"/>
    <property type="match status" value="4"/>
</dbReference>
<feature type="repeat" description="WD" evidence="3">
    <location>
        <begin position="477"/>
        <end position="518"/>
    </location>
</feature>
<accession>A0A8H7I7F5</accession>
<protein>
    <recommendedName>
        <fullName evidence="6">WD40 repeat-like protein</fullName>
    </recommendedName>
</protein>
<dbReference type="InterPro" id="IPR020472">
    <property type="entry name" value="WD40_PAC1"/>
</dbReference>
<gene>
    <name evidence="4" type="ORF">RHS01_08336</name>
</gene>
<dbReference type="InterPro" id="IPR015943">
    <property type="entry name" value="WD40/YVTN_repeat-like_dom_sf"/>
</dbReference>
<dbReference type="InterPro" id="IPR001680">
    <property type="entry name" value="WD40_rpt"/>
</dbReference>
<feature type="repeat" description="WD" evidence="3">
    <location>
        <begin position="609"/>
        <end position="650"/>
    </location>
</feature>
<evidence type="ECO:0000256" key="3">
    <source>
        <dbReference type="PROSITE-ProRule" id="PRU00221"/>
    </source>
</evidence>
<dbReference type="PROSITE" id="PS00678">
    <property type="entry name" value="WD_REPEATS_1"/>
    <property type="match status" value="1"/>
</dbReference>
<keyword evidence="1 3" id="KW-0853">WD repeat</keyword>
<feature type="repeat" description="WD" evidence="3">
    <location>
        <begin position="257"/>
        <end position="298"/>
    </location>
</feature>
<comment type="caution">
    <text evidence="4">The sequence shown here is derived from an EMBL/GenBank/DDBJ whole genome shotgun (WGS) entry which is preliminary data.</text>
</comment>
<evidence type="ECO:0000313" key="4">
    <source>
        <dbReference type="EMBL" id="KAF8751866.1"/>
    </source>
</evidence>
<sequence length="820" mass="89291">MVDPDRLETILISPANSGFQHSEIDKLYTTILEAAVHQSGREPQEQQQMRLILWTAVYDKGQHTATVPILGAARFAATTMITTLHASFPDFMFDKARSTKFYCNEAKHSQLLAKRCFERSARPGSSDSKFDLANAVIRSAPLGRPCSQEHAMRDNKERAGRAPVLPAAVLDGGAEPEAYAGQRDKHAVSAQAMGDDGTVDVFHAYNGTVALGPLKGYTSRINSLVFSSDGLLLVSGSEDGTILVQDAQTGSCIYDVIKGHESWVTSVSFSPDGKHILSGSIDKTTRMWDSGNGSLIPNSIKRHPDCSDSVPLLFTTHPPASLSLFHSMLINPQSIQSPFRQTASTLPLAIIPVSSASGVYRTAPPHTPHPKDRCVYIWDVENGYSNPCLLGTHHLEVSFAAFSPDGTRVASSSLDRTVKMWNALHSTSSHTSRSNTPTKRVLSIAISPDGSRIAAAGRDKAIYMFNTHDGTAALRPLVANMGEIFSVVFSLDGKYLASGGGDKRIYLWDAITGKLLSESISCHEARIWSVSFSPDSRHLVSASWDKTIRMWNVGGGTLAYTDLVGVHDDEVNSAVFSFNGTRIVSGCKDRKIRVWDSQTLSLVFDPFGSQHHERPIWSVKFSPDGKLIASGSEDGAICIFDSHSGELVLDPLKAHQDSVWSLVFSPDGNHIVSGSADRSVRVWRVKDGAPACEPLEGHQDWINSVACSPDGAYIVSGSSDSTIRVWKVPGRGAVSDLSQSASSTSDQREPHRAIAGGLTINRHGWARNRDSQLLFWVPSDLRKVFPRPEIVYTIGPEGMLRVDYSKPLSLGDEWHRCFVG</sequence>
<keyword evidence="2" id="KW-0677">Repeat</keyword>
<feature type="repeat" description="WD" evidence="3">
    <location>
        <begin position="695"/>
        <end position="728"/>
    </location>
</feature>
<dbReference type="SUPFAM" id="SSF50978">
    <property type="entry name" value="WD40 repeat-like"/>
    <property type="match status" value="1"/>
</dbReference>
<feature type="repeat" description="WD" evidence="3">
    <location>
        <begin position="214"/>
        <end position="255"/>
    </location>
</feature>
<proteinExistence type="predicted"/>
<evidence type="ECO:0000256" key="2">
    <source>
        <dbReference type="ARBA" id="ARBA00022737"/>
    </source>
</evidence>
<feature type="repeat" description="WD" evidence="3">
    <location>
        <begin position="652"/>
        <end position="693"/>
    </location>
</feature>
<evidence type="ECO:0008006" key="6">
    <source>
        <dbReference type="Google" id="ProtNLM"/>
    </source>
</evidence>
<dbReference type="PRINTS" id="PR00320">
    <property type="entry name" value="GPROTEINBRPT"/>
</dbReference>
<dbReference type="Proteomes" id="UP000614334">
    <property type="component" value="Unassembled WGS sequence"/>
</dbReference>
<dbReference type="PROSITE" id="PS50294">
    <property type="entry name" value="WD_REPEATS_REGION"/>
    <property type="match status" value="9"/>
</dbReference>
<feature type="repeat" description="WD" evidence="3">
    <location>
        <begin position="390"/>
        <end position="431"/>
    </location>
</feature>
<dbReference type="InterPro" id="IPR019775">
    <property type="entry name" value="WD40_repeat_CS"/>
</dbReference>
<dbReference type="PROSITE" id="PS50082">
    <property type="entry name" value="WD_REPEATS_2"/>
    <property type="match status" value="9"/>
</dbReference>